<dbReference type="InterPro" id="IPR000436">
    <property type="entry name" value="Sushi_SCR_CCP_dom"/>
</dbReference>
<dbReference type="Pfam" id="PF00084">
    <property type="entry name" value="Sushi"/>
    <property type="match status" value="2"/>
</dbReference>
<evidence type="ECO:0000256" key="4">
    <source>
        <dbReference type="ARBA" id="ARBA00023180"/>
    </source>
</evidence>
<proteinExistence type="predicted"/>
<dbReference type="SMART" id="SM00032">
    <property type="entry name" value="CCP"/>
    <property type="match status" value="4"/>
</dbReference>
<organism evidence="7 8">
    <name type="scientific">Labeo rohita</name>
    <name type="common">Indian major carp</name>
    <name type="synonym">Cyprinus rohita</name>
    <dbReference type="NCBI Taxonomy" id="84645"/>
    <lineage>
        <taxon>Eukaryota</taxon>
        <taxon>Metazoa</taxon>
        <taxon>Chordata</taxon>
        <taxon>Craniata</taxon>
        <taxon>Vertebrata</taxon>
        <taxon>Euteleostomi</taxon>
        <taxon>Actinopterygii</taxon>
        <taxon>Neopterygii</taxon>
        <taxon>Teleostei</taxon>
        <taxon>Ostariophysi</taxon>
        <taxon>Cypriniformes</taxon>
        <taxon>Cyprinidae</taxon>
        <taxon>Labeoninae</taxon>
        <taxon>Labeonini</taxon>
        <taxon>Labeo</taxon>
    </lineage>
</organism>
<keyword evidence="3" id="KW-1015">Disulfide bond</keyword>
<accession>A0A498NRX3</accession>
<keyword evidence="1 5" id="KW-0768">Sushi</keyword>
<dbReference type="PANTHER" id="PTHR19325">
    <property type="entry name" value="COMPLEMENT COMPONENT-RELATED SUSHI DOMAIN-CONTAINING"/>
    <property type="match status" value="1"/>
</dbReference>
<evidence type="ECO:0000259" key="6">
    <source>
        <dbReference type="PROSITE" id="PS50923"/>
    </source>
</evidence>
<protein>
    <submittedName>
        <fullName evidence="7">CUB and sushi domain-containing 3-like protein</fullName>
    </submittedName>
</protein>
<dbReference type="EMBL" id="QBIY01011201">
    <property type="protein sequence ID" value="RXN34297.1"/>
    <property type="molecule type" value="Genomic_DNA"/>
</dbReference>
<dbReference type="CDD" id="cd00033">
    <property type="entry name" value="CCP"/>
    <property type="match status" value="2"/>
</dbReference>
<evidence type="ECO:0000313" key="8">
    <source>
        <dbReference type="Proteomes" id="UP000290572"/>
    </source>
</evidence>
<keyword evidence="2" id="KW-0677">Repeat</keyword>
<evidence type="ECO:0000256" key="3">
    <source>
        <dbReference type="ARBA" id="ARBA00023157"/>
    </source>
</evidence>
<dbReference type="PROSITE" id="PS50923">
    <property type="entry name" value="SUSHI"/>
    <property type="match status" value="2"/>
</dbReference>
<keyword evidence="8" id="KW-1185">Reference proteome</keyword>
<feature type="domain" description="Sushi" evidence="6">
    <location>
        <begin position="137"/>
        <end position="194"/>
    </location>
</feature>
<evidence type="ECO:0000313" key="7">
    <source>
        <dbReference type="EMBL" id="RXN34297.1"/>
    </source>
</evidence>
<comment type="caution">
    <text evidence="5">Lacks conserved residue(s) required for the propagation of feature annotation.</text>
</comment>
<sequence length="291" mass="31664">MLVSHLESLGFKINETKSCLVPTQEIVYLGLRLNSDQYQAFLSEECIRYVLRGERVRMCTEKGWNGTDPICEVSKIICSAPAVANRLIKPGERTQYAPQDTVTIVCSEGFELIGLPDVTCGPDGQWQGLPQCRSKVITCSDPTVAHGRITPGSGVYKHKDTVDVVCNDGFDLSGPAKVTCGPDGQWQALPECRPKNISGKCGPAPSHPHAFPRDPMRKEYPSGKKCGSAGEISNGHFEYTGVSFGDSATAVCQEGYELIGPKLDFKYCKPNAYGFTVAYIGLIDGLHMCVF</sequence>
<feature type="domain" description="Sushi" evidence="6">
    <location>
        <begin position="76"/>
        <end position="134"/>
    </location>
</feature>
<dbReference type="InterPro" id="IPR050350">
    <property type="entry name" value="Compl-Cell_Adhes-Reg"/>
</dbReference>
<dbReference type="SUPFAM" id="SSF57535">
    <property type="entry name" value="Complement control module/SCR domain"/>
    <property type="match status" value="3"/>
</dbReference>
<keyword evidence="4" id="KW-0325">Glycoprotein</keyword>
<evidence type="ECO:0000256" key="1">
    <source>
        <dbReference type="ARBA" id="ARBA00022659"/>
    </source>
</evidence>
<dbReference type="Proteomes" id="UP000290572">
    <property type="component" value="Unassembled WGS sequence"/>
</dbReference>
<name>A0A498NRX3_LABRO</name>
<dbReference type="InterPro" id="IPR035976">
    <property type="entry name" value="Sushi/SCR/CCP_sf"/>
</dbReference>
<evidence type="ECO:0000256" key="2">
    <source>
        <dbReference type="ARBA" id="ARBA00022737"/>
    </source>
</evidence>
<dbReference type="Gene3D" id="2.10.70.10">
    <property type="entry name" value="Complement Module, domain 1"/>
    <property type="match status" value="3"/>
</dbReference>
<reference evidence="7 8" key="1">
    <citation type="submission" date="2018-03" db="EMBL/GenBank/DDBJ databases">
        <title>Draft genome sequence of Rohu Carp (Labeo rohita).</title>
        <authorList>
            <person name="Das P."/>
            <person name="Kushwaha B."/>
            <person name="Joshi C.G."/>
            <person name="Kumar D."/>
            <person name="Nagpure N.S."/>
            <person name="Sahoo L."/>
            <person name="Das S.P."/>
            <person name="Bit A."/>
            <person name="Patnaik S."/>
            <person name="Meher P.K."/>
            <person name="Jayasankar P."/>
            <person name="Koringa P.G."/>
            <person name="Patel N.V."/>
            <person name="Hinsu A.T."/>
            <person name="Kumar R."/>
            <person name="Pandey M."/>
            <person name="Agarwal S."/>
            <person name="Srivastava S."/>
            <person name="Singh M."/>
            <person name="Iquebal M.A."/>
            <person name="Jaiswal S."/>
            <person name="Angadi U.B."/>
            <person name="Kumar N."/>
            <person name="Raza M."/>
            <person name="Shah T.M."/>
            <person name="Rai A."/>
            <person name="Jena J.K."/>
        </authorList>
    </citation>
    <scope>NUCLEOTIDE SEQUENCE [LARGE SCALE GENOMIC DNA]</scope>
    <source>
        <strain evidence="7">DASCIFA01</strain>
        <tissue evidence="7">Testis</tissue>
    </source>
</reference>
<dbReference type="PANTHER" id="PTHR19325:SF570">
    <property type="entry name" value="COMPLEMENT COMPONENT 4 BINDING PROTEIN, MEMBRANE"/>
    <property type="match status" value="1"/>
</dbReference>
<evidence type="ECO:0000256" key="5">
    <source>
        <dbReference type="PROSITE-ProRule" id="PRU00302"/>
    </source>
</evidence>
<dbReference type="STRING" id="84645.A0A498NRX3"/>
<dbReference type="AlphaFoldDB" id="A0A498NRX3"/>
<comment type="caution">
    <text evidence="7">The sequence shown here is derived from an EMBL/GenBank/DDBJ whole genome shotgun (WGS) entry which is preliminary data.</text>
</comment>
<gene>
    <name evidence="7" type="ORF">ROHU_015020</name>
</gene>